<protein>
    <submittedName>
        <fullName evidence="1">Uncharacterized protein</fullName>
    </submittedName>
</protein>
<gene>
    <name evidence="1" type="ORF">HPB47_011433</name>
</gene>
<evidence type="ECO:0000313" key="1">
    <source>
        <dbReference type="EMBL" id="KAG0411441.1"/>
    </source>
</evidence>
<proteinExistence type="predicted"/>
<keyword evidence="2" id="KW-1185">Reference proteome</keyword>
<dbReference type="EMBL" id="JABSTQ010011431">
    <property type="protein sequence ID" value="KAG0411441.1"/>
    <property type="molecule type" value="Genomic_DNA"/>
</dbReference>
<organism evidence="1 2">
    <name type="scientific">Ixodes persulcatus</name>
    <name type="common">Taiga tick</name>
    <dbReference type="NCBI Taxonomy" id="34615"/>
    <lineage>
        <taxon>Eukaryota</taxon>
        <taxon>Metazoa</taxon>
        <taxon>Ecdysozoa</taxon>
        <taxon>Arthropoda</taxon>
        <taxon>Chelicerata</taxon>
        <taxon>Arachnida</taxon>
        <taxon>Acari</taxon>
        <taxon>Parasitiformes</taxon>
        <taxon>Ixodida</taxon>
        <taxon>Ixodoidea</taxon>
        <taxon>Ixodidae</taxon>
        <taxon>Ixodinae</taxon>
        <taxon>Ixodes</taxon>
    </lineage>
</organism>
<reference evidence="1 2" key="1">
    <citation type="journal article" date="2020" name="Cell">
        <title>Large-Scale Comparative Analyses of Tick Genomes Elucidate Their Genetic Diversity and Vector Capacities.</title>
        <authorList>
            <consortium name="Tick Genome and Microbiome Consortium (TIGMIC)"/>
            <person name="Jia N."/>
            <person name="Wang J."/>
            <person name="Shi W."/>
            <person name="Du L."/>
            <person name="Sun Y."/>
            <person name="Zhan W."/>
            <person name="Jiang J.F."/>
            <person name="Wang Q."/>
            <person name="Zhang B."/>
            <person name="Ji P."/>
            <person name="Bell-Sakyi L."/>
            <person name="Cui X.M."/>
            <person name="Yuan T.T."/>
            <person name="Jiang B.G."/>
            <person name="Yang W.F."/>
            <person name="Lam T.T."/>
            <person name="Chang Q.C."/>
            <person name="Ding S.J."/>
            <person name="Wang X.J."/>
            <person name="Zhu J.G."/>
            <person name="Ruan X.D."/>
            <person name="Zhao L."/>
            <person name="Wei J.T."/>
            <person name="Ye R.Z."/>
            <person name="Que T.C."/>
            <person name="Du C.H."/>
            <person name="Zhou Y.H."/>
            <person name="Cheng J.X."/>
            <person name="Dai P.F."/>
            <person name="Guo W.B."/>
            <person name="Han X.H."/>
            <person name="Huang E.J."/>
            <person name="Li L.F."/>
            <person name="Wei W."/>
            <person name="Gao Y.C."/>
            <person name="Liu J.Z."/>
            <person name="Shao H.Z."/>
            <person name="Wang X."/>
            <person name="Wang C.C."/>
            <person name="Yang T.C."/>
            <person name="Huo Q.B."/>
            <person name="Li W."/>
            <person name="Chen H.Y."/>
            <person name="Chen S.E."/>
            <person name="Zhou L.G."/>
            <person name="Ni X.B."/>
            <person name="Tian J.H."/>
            <person name="Sheng Y."/>
            <person name="Liu T."/>
            <person name="Pan Y.S."/>
            <person name="Xia L.Y."/>
            <person name="Li J."/>
            <person name="Zhao F."/>
            <person name="Cao W.C."/>
        </authorList>
    </citation>
    <scope>NUCLEOTIDE SEQUENCE [LARGE SCALE GENOMIC DNA]</scope>
    <source>
        <strain evidence="1">Iper-2018</strain>
    </source>
</reference>
<dbReference type="Proteomes" id="UP000805193">
    <property type="component" value="Unassembled WGS sequence"/>
</dbReference>
<name>A0AC60NWA6_IXOPE</name>
<comment type="caution">
    <text evidence="1">The sequence shown here is derived from an EMBL/GenBank/DDBJ whole genome shotgun (WGS) entry which is preliminary data.</text>
</comment>
<sequence>MMMMKKKLAACQPKSLKRLNTFAVSLDRLSKDLSEELAHGLGGRASLRSSLRLRSKLVGGLWLLYRRKCKALREYADKTLQLLDQRNKMGLHLKEKKGRKKSAAAEDAVEGNSRFGNVPHNDDTPESEVVERLAQAAGEWTAVPLPEGEGNLPQVPTGDVLQADRSAITLREDVSSVRFEEEMNLENLPPEDANELQELEQLLERLSGSSTSLGAEPPAGETLENTPGHAPPSSVSSGVAAISQWCHLSGSN</sequence>
<evidence type="ECO:0000313" key="2">
    <source>
        <dbReference type="Proteomes" id="UP000805193"/>
    </source>
</evidence>
<accession>A0AC60NWA6</accession>